<dbReference type="HOGENOM" id="CLU_1985251_0_0_1"/>
<name>A0A0E0QBK9_ORYRU</name>
<feature type="region of interest" description="Disordered" evidence="1">
    <location>
        <begin position="72"/>
        <end position="126"/>
    </location>
</feature>
<evidence type="ECO:0000256" key="1">
    <source>
        <dbReference type="SAM" id="MobiDB-lite"/>
    </source>
</evidence>
<evidence type="ECO:0000313" key="2">
    <source>
        <dbReference type="EnsemblPlants" id="ORUFI07G24200.1"/>
    </source>
</evidence>
<reference evidence="2" key="2">
    <citation type="submission" date="2015-06" db="UniProtKB">
        <authorList>
            <consortium name="EnsemblPlants"/>
        </authorList>
    </citation>
    <scope>IDENTIFICATION</scope>
</reference>
<protein>
    <submittedName>
        <fullName evidence="2">Uncharacterized protein</fullName>
    </submittedName>
</protein>
<proteinExistence type="predicted"/>
<evidence type="ECO:0000313" key="3">
    <source>
        <dbReference type="Proteomes" id="UP000008022"/>
    </source>
</evidence>
<sequence length="126" mass="13055">MKNTSEMHKLTRQSAKVAAGVPLHAKSLPAAGSLSMQGRCQGPSLREVAAGRRVPLRAEVAAPIPLRAEVAAGGRPTERATLLTGWERRAEGEGEGGGSEEEARGEGAGGEEGAVEERRLEKCASG</sequence>
<dbReference type="EnsemblPlants" id="ORUFI07G24200.1">
    <property type="protein sequence ID" value="ORUFI07G24200.1"/>
    <property type="gene ID" value="ORUFI07G24200"/>
</dbReference>
<accession>A0A0E0QBK9</accession>
<organism evidence="2 3">
    <name type="scientific">Oryza rufipogon</name>
    <name type="common">Brownbeard rice</name>
    <name type="synonym">Asian wild rice</name>
    <dbReference type="NCBI Taxonomy" id="4529"/>
    <lineage>
        <taxon>Eukaryota</taxon>
        <taxon>Viridiplantae</taxon>
        <taxon>Streptophyta</taxon>
        <taxon>Embryophyta</taxon>
        <taxon>Tracheophyta</taxon>
        <taxon>Spermatophyta</taxon>
        <taxon>Magnoliopsida</taxon>
        <taxon>Liliopsida</taxon>
        <taxon>Poales</taxon>
        <taxon>Poaceae</taxon>
        <taxon>BOP clade</taxon>
        <taxon>Oryzoideae</taxon>
        <taxon>Oryzeae</taxon>
        <taxon>Oryzinae</taxon>
        <taxon>Oryza</taxon>
    </lineage>
</organism>
<dbReference type="AlphaFoldDB" id="A0A0E0QBK9"/>
<reference evidence="3" key="1">
    <citation type="submission" date="2013-06" db="EMBL/GenBank/DDBJ databases">
        <authorList>
            <person name="Zhao Q."/>
        </authorList>
    </citation>
    <scope>NUCLEOTIDE SEQUENCE</scope>
    <source>
        <strain evidence="3">cv. W1943</strain>
    </source>
</reference>
<feature type="compositionally biased region" description="Basic and acidic residues" evidence="1">
    <location>
        <begin position="115"/>
        <end position="126"/>
    </location>
</feature>
<dbReference type="Gramene" id="ORUFI07G24200.1">
    <property type="protein sequence ID" value="ORUFI07G24200.1"/>
    <property type="gene ID" value="ORUFI07G24200"/>
</dbReference>
<keyword evidence="3" id="KW-1185">Reference proteome</keyword>
<dbReference type="Proteomes" id="UP000008022">
    <property type="component" value="Unassembled WGS sequence"/>
</dbReference>